<dbReference type="InterPro" id="IPR011976">
    <property type="entry name" value="Pept_M3B_oligopep-rel"/>
</dbReference>
<evidence type="ECO:0000256" key="4">
    <source>
        <dbReference type="ARBA" id="ARBA00022833"/>
    </source>
</evidence>
<reference evidence="9 10" key="1">
    <citation type="submission" date="2024-07" db="EMBL/GenBank/DDBJ databases">
        <title>Characterization of a bacterium isolated from hydrolysated instant sea cucumber by whole-genome sequencing and metabolomics.</title>
        <authorList>
            <person name="Luo X."/>
            <person name="Zhang Z."/>
            <person name="Zheng Z."/>
            <person name="Zhang W."/>
            <person name="Ming T."/>
            <person name="Jiao L."/>
            <person name="Su X."/>
            <person name="Kong F."/>
            <person name="Xu J."/>
        </authorList>
    </citation>
    <scope>NUCLEOTIDE SEQUENCE [LARGE SCALE GENOMIC DNA]</scope>
    <source>
        <strain evidence="9 10">XL-2024</strain>
    </source>
</reference>
<keyword evidence="4 6" id="KW-0862">Zinc</keyword>
<dbReference type="SUPFAM" id="SSF55486">
    <property type="entry name" value="Metalloproteases ('zincins'), catalytic domain"/>
    <property type="match status" value="1"/>
</dbReference>
<dbReference type="GO" id="GO:0016787">
    <property type="term" value="F:hydrolase activity"/>
    <property type="evidence" value="ECO:0007669"/>
    <property type="project" value="UniProtKB-KW"/>
</dbReference>
<dbReference type="CDD" id="cd09606">
    <property type="entry name" value="M3B_PepF"/>
    <property type="match status" value="1"/>
</dbReference>
<dbReference type="RefSeq" id="WP_368634564.1">
    <property type="nucleotide sequence ID" value="NZ_JBFRHK010000001.1"/>
</dbReference>
<keyword evidence="7" id="KW-0175">Coiled coil</keyword>
<keyword evidence="10" id="KW-1185">Reference proteome</keyword>
<keyword evidence="3 6" id="KW-0378">Hydrolase</keyword>
<dbReference type="Pfam" id="PF01432">
    <property type="entry name" value="Peptidase_M3"/>
    <property type="match status" value="1"/>
</dbReference>
<keyword evidence="2 6" id="KW-0479">Metal-binding</keyword>
<evidence type="ECO:0000313" key="9">
    <source>
        <dbReference type="EMBL" id="MEX3743512.1"/>
    </source>
</evidence>
<accession>A0ABV3VQ63</accession>
<dbReference type="InterPro" id="IPR001567">
    <property type="entry name" value="Pept_M3A_M3B_dom"/>
</dbReference>
<dbReference type="EMBL" id="JBFRHK010000001">
    <property type="protein sequence ID" value="MEX3743512.1"/>
    <property type="molecule type" value="Genomic_DNA"/>
</dbReference>
<evidence type="ECO:0000256" key="3">
    <source>
        <dbReference type="ARBA" id="ARBA00022801"/>
    </source>
</evidence>
<dbReference type="EC" id="3.4.-.-" evidence="9"/>
<evidence type="ECO:0000313" key="10">
    <source>
        <dbReference type="Proteomes" id="UP001558534"/>
    </source>
</evidence>
<proteinExistence type="inferred from homology"/>
<keyword evidence="5 6" id="KW-0482">Metalloprotease</keyword>
<dbReference type="Proteomes" id="UP001558534">
    <property type="component" value="Unassembled WGS sequence"/>
</dbReference>
<evidence type="ECO:0000256" key="6">
    <source>
        <dbReference type="RuleBase" id="RU003435"/>
    </source>
</evidence>
<evidence type="ECO:0000256" key="5">
    <source>
        <dbReference type="ARBA" id="ARBA00023049"/>
    </source>
</evidence>
<dbReference type="NCBIfam" id="TIGR02289">
    <property type="entry name" value="M3_not_pepF"/>
    <property type="match status" value="1"/>
</dbReference>
<protein>
    <submittedName>
        <fullName evidence="9">M3 family oligoendopeptidase</fullName>
        <ecNumber evidence="9">3.4.-.-</ecNumber>
    </submittedName>
</protein>
<feature type="domain" description="Peptidase M3A/M3B catalytic" evidence="8">
    <location>
        <begin position="166"/>
        <end position="545"/>
    </location>
</feature>
<keyword evidence="1 6" id="KW-0645">Protease</keyword>
<name>A0ABV3VQ63_9BACI</name>
<comment type="caution">
    <text evidence="9">The sequence shown here is derived from an EMBL/GenBank/DDBJ whole genome shotgun (WGS) entry which is preliminary data.</text>
</comment>
<dbReference type="Gene3D" id="1.10.1370.30">
    <property type="match status" value="1"/>
</dbReference>
<feature type="coiled-coil region" evidence="7">
    <location>
        <begin position="131"/>
        <end position="205"/>
    </location>
</feature>
<gene>
    <name evidence="9" type="ORF">AB1300_00020</name>
</gene>
<comment type="cofactor">
    <cofactor evidence="6">
        <name>Zn(2+)</name>
        <dbReference type="ChEBI" id="CHEBI:29105"/>
    </cofactor>
    <text evidence="6">Binds 1 zinc ion.</text>
</comment>
<evidence type="ECO:0000256" key="1">
    <source>
        <dbReference type="ARBA" id="ARBA00022670"/>
    </source>
</evidence>
<comment type="similarity">
    <text evidence="6">Belongs to the peptidase M3 family.</text>
</comment>
<sequence length="561" mass="66912">MNFDQLLYERPNIVEFEEKVNELLGKFDSVNSFEEQFKLIDKINSLRNHVLTMLTIAEIRAQLDISDKKYQEEQKFINKNWPVYEKVVASYYERLIRSTFKEQIRQKYGKQLLNLAEINVNTIGSSVIDKLKRENNLISEYTRLMANAKIEFKGEERNLSQLDKFVSSPDRMLRKQAIEKKYELLEQYENRIDELFDSLIQVRTQIAKELGYNSFVELGYARLSRVDYGQQEVADFRKMILKYMVPISEKLREKQRIRIGIENLTYYDEEVRFKTREAILKGDANWMIEKFKTIFQQLSDQPGEIFKLMHENKYLDLTIKENKARGAYTTYLCNEKIPYIYANFNGSRKDVKVLAHEFGHAFQMAIFNQNNNIPEYILPTKEACEISSIAMEFLIWPYMEELFGNDAMNYRFSHLEDAIFAMPYRASIDEFQHFIYTNPNLSLVERKKKWIEIEQKYMPYKTTYNHSYLKKGNFWHQQIHLFKFPFYYIDYAMAQICALQIWSIAQIDMYTAWNVYMDICKQGGRLSFLDLLDHSGIASPFREEAFENMINSIDTWFSNND</sequence>
<evidence type="ECO:0000259" key="8">
    <source>
        <dbReference type="Pfam" id="PF01432"/>
    </source>
</evidence>
<organism evidence="9 10">
    <name type="scientific">Lysinibacillus xylanilyticus</name>
    <dbReference type="NCBI Taxonomy" id="582475"/>
    <lineage>
        <taxon>Bacteria</taxon>
        <taxon>Bacillati</taxon>
        <taxon>Bacillota</taxon>
        <taxon>Bacilli</taxon>
        <taxon>Bacillales</taxon>
        <taxon>Bacillaceae</taxon>
        <taxon>Lysinibacillus</taxon>
    </lineage>
</organism>
<evidence type="ECO:0000256" key="2">
    <source>
        <dbReference type="ARBA" id="ARBA00022723"/>
    </source>
</evidence>
<evidence type="ECO:0000256" key="7">
    <source>
        <dbReference type="SAM" id="Coils"/>
    </source>
</evidence>